<sequence>MQSLLRDKTARLMPVVMAPDSFCQEGEVYSISYSPTGIK</sequence>
<dbReference type="KEGG" id="gsn:YC6258_05748"/>
<name>A0A0C5VUF7_9GAMM</name>
<proteinExistence type="predicted"/>
<dbReference type="EMBL" id="CP007142">
    <property type="protein sequence ID" value="AJQ97776.1"/>
    <property type="molecule type" value="Genomic_DNA"/>
</dbReference>
<organism evidence="1 2">
    <name type="scientific">Gynuella sunshinyii YC6258</name>
    <dbReference type="NCBI Taxonomy" id="1445510"/>
    <lineage>
        <taxon>Bacteria</taxon>
        <taxon>Pseudomonadati</taxon>
        <taxon>Pseudomonadota</taxon>
        <taxon>Gammaproteobacteria</taxon>
        <taxon>Oceanospirillales</taxon>
        <taxon>Saccharospirillaceae</taxon>
        <taxon>Gynuella</taxon>
    </lineage>
</organism>
<reference evidence="1 2" key="1">
    <citation type="submission" date="2014-01" db="EMBL/GenBank/DDBJ databases">
        <title>Full genme sequencing of cellulolytic bacterium Gynuella sunshinyii YC6258T gen. nov., sp. nov.</title>
        <authorList>
            <person name="Khan H."/>
            <person name="Chung E.J."/>
            <person name="Chung Y.R."/>
        </authorList>
    </citation>
    <scope>NUCLEOTIDE SEQUENCE [LARGE SCALE GENOMIC DNA]</scope>
    <source>
        <strain evidence="1 2">YC6258</strain>
    </source>
</reference>
<accession>A0A0C5VUF7</accession>
<evidence type="ECO:0000313" key="1">
    <source>
        <dbReference type="EMBL" id="AJQ97776.1"/>
    </source>
</evidence>
<dbReference type="HOGENOM" id="CLU_3310556_0_0_6"/>
<dbReference type="AlphaFoldDB" id="A0A0C5VUF7"/>
<dbReference type="Proteomes" id="UP000032266">
    <property type="component" value="Chromosome"/>
</dbReference>
<dbReference type="STRING" id="1445510.YC6258_05748"/>
<gene>
    <name evidence="1" type="ORF">YC6258_05748</name>
</gene>
<evidence type="ECO:0000313" key="2">
    <source>
        <dbReference type="Proteomes" id="UP000032266"/>
    </source>
</evidence>
<protein>
    <submittedName>
        <fullName evidence="1">Uncharacterized protein</fullName>
    </submittedName>
</protein>
<keyword evidence="2" id="KW-1185">Reference proteome</keyword>